<evidence type="ECO:0000313" key="2">
    <source>
        <dbReference type="Proteomes" id="UP001331515"/>
    </source>
</evidence>
<comment type="caution">
    <text evidence="1">The sequence shown here is derived from an EMBL/GenBank/DDBJ whole genome shotgun (WGS) entry which is preliminary data.</text>
</comment>
<protein>
    <submittedName>
        <fullName evidence="1">Uncharacterized protein</fullName>
    </submittedName>
</protein>
<sequence length="82" mass="8652">MLLTQKAPWNKNPISLSWRILSTAALSSTGGSAADKDIISEPTACSQPVYRHVALSGRGQTEATPACTVLGVLCMPTHETRG</sequence>
<organism evidence="1 2">
    <name type="scientific">Champsocephalus gunnari</name>
    <name type="common">Mackerel icefish</name>
    <dbReference type="NCBI Taxonomy" id="52237"/>
    <lineage>
        <taxon>Eukaryota</taxon>
        <taxon>Metazoa</taxon>
        <taxon>Chordata</taxon>
        <taxon>Craniata</taxon>
        <taxon>Vertebrata</taxon>
        <taxon>Euteleostomi</taxon>
        <taxon>Actinopterygii</taxon>
        <taxon>Neopterygii</taxon>
        <taxon>Teleostei</taxon>
        <taxon>Neoteleostei</taxon>
        <taxon>Acanthomorphata</taxon>
        <taxon>Eupercaria</taxon>
        <taxon>Perciformes</taxon>
        <taxon>Notothenioidei</taxon>
        <taxon>Channichthyidae</taxon>
        <taxon>Champsocephalus</taxon>
    </lineage>
</organism>
<proteinExistence type="predicted"/>
<dbReference type="EMBL" id="JAURVH010001516">
    <property type="protein sequence ID" value="KAK5931298.1"/>
    <property type="molecule type" value="Genomic_DNA"/>
</dbReference>
<evidence type="ECO:0000313" key="1">
    <source>
        <dbReference type="EMBL" id="KAK5931298.1"/>
    </source>
</evidence>
<gene>
    <name evidence="1" type="ORF">CgunFtcFv8_027459</name>
</gene>
<reference evidence="1 2" key="1">
    <citation type="journal article" date="2023" name="Mol. Biol. Evol.">
        <title>Genomics of Secondarily Temperate Adaptation in the Only Non-Antarctic Icefish.</title>
        <authorList>
            <person name="Rivera-Colon A.G."/>
            <person name="Rayamajhi N."/>
            <person name="Minhas B.F."/>
            <person name="Madrigal G."/>
            <person name="Bilyk K.T."/>
            <person name="Yoon V."/>
            <person name="Hune M."/>
            <person name="Gregory S."/>
            <person name="Cheng C.H.C."/>
            <person name="Catchen J.M."/>
        </authorList>
    </citation>
    <scope>NUCLEOTIDE SEQUENCE [LARGE SCALE GENOMIC DNA]</scope>
    <source>
        <tissue evidence="1">White muscle</tissue>
    </source>
</reference>
<dbReference type="AlphaFoldDB" id="A0AAN8HX45"/>
<keyword evidence="2" id="KW-1185">Reference proteome</keyword>
<dbReference type="Proteomes" id="UP001331515">
    <property type="component" value="Unassembled WGS sequence"/>
</dbReference>
<accession>A0AAN8HX45</accession>
<name>A0AAN8HX45_CHAGU</name>